<keyword evidence="3" id="KW-1185">Reference proteome</keyword>
<gene>
    <name evidence="2" type="ORF">ACHAW5_005077</name>
</gene>
<evidence type="ECO:0000313" key="3">
    <source>
        <dbReference type="Proteomes" id="UP001530315"/>
    </source>
</evidence>
<proteinExistence type="predicted"/>
<feature type="region of interest" description="Disordered" evidence="1">
    <location>
        <begin position="437"/>
        <end position="458"/>
    </location>
</feature>
<feature type="compositionally biased region" description="Low complexity" evidence="1">
    <location>
        <begin position="100"/>
        <end position="112"/>
    </location>
</feature>
<evidence type="ECO:0000313" key="2">
    <source>
        <dbReference type="EMBL" id="KAL3763180.1"/>
    </source>
</evidence>
<dbReference type="EMBL" id="JALLAZ020001808">
    <property type="protein sequence ID" value="KAL3763180.1"/>
    <property type="molecule type" value="Genomic_DNA"/>
</dbReference>
<feature type="compositionally biased region" description="Acidic residues" evidence="1">
    <location>
        <begin position="219"/>
        <end position="233"/>
    </location>
</feature>
<feature type="region of interest" description="Disordered" evidence="1">
    <location>
        <begin position="93"/>
        <end position="120"/>
    </location>
</feature>
<evidence type="ECO:0008006" key="4">
    <source>
        <dbReference type="Google" id="ProtNLM"/>
    </source>
</evidence>
<comment type="caution">
    <text evidence="2">The sequence shown here is derived from an EMBL/GenBank/DDBJ whole genome shotgun (WGS) entry which is preliminary data.</text>
</comment>
<reference evidence="2 3" key="1">
    <citation type="submission" date="2024-10" db="EMBL/GenBank/DDBJ databases">
        <title>Updated reference genomes for cyclostephanoid diatoms.</title>
        <authorList>
            <person name="Roberts W.R."/>
            <person name="Alverson A.J."/>
        </authorList>
    </citation>
    <scope>NUCLEOTIDE SEQUENCE [LARGE SCALE GENOMIC DNA]</scope>
    <source>
        <strain evidence="2 3">AJA276-08</strain>
    </source>
</reference>
<feature type="region of interest" description="Disordered" evidence="1">
    <location>
        <begin position="481"/>
        <end position="530"/>
    </location>
</feature>
<evidence type="ECO:0000256" key="1">
    <source>
        <dbReference type="SAM" id="MobiDB-lite"/>
    </source>
</evidence>
<feature type="region of interest" description="Disordered" evidence="1">
    <location>
        <begin position="202"/>
        <end position="242"/>
    </location>
</feature>
<feature type="region of interest" description="Disordered" evidence="1">
    <location>
        <begin position="288"/>
        <end position="312"/>
    </location>
</feature>
<sequence length="656" mass="70658">MEEGTAPDESSSSRKRRKLDSPQAATGTPPTMRSPGPPSPSGEEGEAAAAAAAAAAEEEEVEDLPLRMLIPPSPSTADWSAVIARAISHPHEAAESFFGPPSSAETRTESSTPTPPPRRHPVVARCIKPMHAMLFHDPPVEAVEAVLRAHPEAALDVTFDGTTALRIAAGRSRPRSNVDDAPSLRTLRLLLVAELAMARRGEMEGRRWRKRGRPAGQEENGDGDGDGGVDSDDDIGHGDGIGGDVESDEGLAFFGHNPIGWITEPSIPVKTVAMLLKWYPIGAFQRRRGHRSRPYEDDDEDGDTRGSLTDYLEDDTDSPLIRIVDDFARDNYNPLGGGVADDVANDDDDADGDEIWNLGGSINSDDYSTSGQSAGSATRIASRLYLRRERRRKEERWEKFLHILYATDSTLQSTRKPPQHYDGGTSEEEGNIAKAANQSSLDSTIPAASGADNCTKPSTTSVAGNATTAGPLIAIASVTSTPSLSRSDASTSVRTTENNYTRGSSVTATTATTKQADSVATNATNSEKKTSITPFHPVHAWIRCLTSPNLGLEHCQAYGVWSVLRDMERRIPNEFTVRDGTDGNRTAFQTLAECKAKDCKLCLAEIRDIVECLMDANHRSAFLPRKSDGRLIGHVALENGWPCKDLFSSKTSATCA</sequence>
<feature type="region of interest" description="Disordered" evidence="1">
    <location>
        <begin position="1"/>
        <end position="70"/>
    </location>
</feature>
<feature type="compositionally biased region" description="Polar residues" evidence="1">
    <location>
        <begin position="481"/>
        <end position="525"/>
    </location>
</feature>
<accession>A0ABD3MGD9</accession>
<protein>
    <recommendedName>
        <fullName evidence="4">Condensin complex subunit 2</fullName>
    </recommendedName>
</protein>
<organism evidence="2 3">
    <name type="scientific">Stephanodiscus triporus</name>
    <dbReference type="NCBI Taxonomy" id="2934178"/>
    <lineage>
        <taxon>Eukaryota</taxon>
        <taxon>Sar</taxon>
        <taxon>Stramenopiles</taxon>
        <taxon>Ochrophyta</taxon>
        <taxon>Bacillariophyta</taxon>
        <taxon>Coscinodiscophyceae</taxon>
        <taxon>Thalassiosirophycidae</taxon>
        <taxon>Stephanodiscales</taxon>
        <taxon>Stephanodiscaceae</taxon>
        <taxon>Stephanodiscus</taxon>
    </lineage>
</organism>
<dbReference type="AlphaFoldDB" id="A0ABD3MGD9"/>
<dbReference type="Proteomes" id="UP001530315">
    <property type="component" value="Unassembled WGS sequence"/>
</dbReference>
<name>A0ABD3MGD9_9STRA</name>